<keyword evidence="2" id="KW-1133">Transmembrane helix</keyword>
<reference evidence="3" key="2">
    <citation type="journal article" date="2007" name="Science">
        <title>Draft genome sequence of the sexually transmitted pathogen Trichomonas vaginalis.</title>
        <authorList>
            <person name="Carlton J.M."/>
            <person name="Hirt R.P."/>
            <person name="Silva J.C."/>
            <person name="Delcher A.L."/>
            <person name="Schatz M."/>
            <person name="Zhao Q."/>
            <person name="Wortman J.R."/>
            <person name="Bidwell S.L."/>
            <person name="Alsmark U.C.M."/>
            <person name="Besteiro S."/>
            <person name="Sicheritz-Ponten T."/>
            <person name="Noel C.J."/>
            <person name="Dacks J.B."/>
            <person name="Foster P.G."/>
            <person name="Simillion C."/>
            <person name="Van de Peer Y."/>
            <person name="Miranda-Saavedra D."/>
            <person name="Barton G.J."/>
            <person name="Westrop G.D."/>
            <person name="Mueller S."/>
            <person name="Dessi D."/>
            <person name="Fiori P.L."/>
            <person name="Ren Q."/>
            <person name="Paulsen I."/>
            <person name="Zhang H."/>
            <person name="Bastida-Corcuera F.D."/>
            <person name="Simoes-Barbosa A."/>
            <person name="Brown M.T."/>
            <person name="Hayes R.D."/>
            <person name="Mukherjee M."/>
            <person name="Okumura C.Y."/>
            <person name="Schneider R."/>
            <person name="Smith A.J."/>
            <person name="Vanacova S."/>
            <person name="Villalvazo M."/>
            <person name="Haas B.J."/>
            <person name="Pertea M."/>
            <person name="Feldblyum T.V."/>
            <person name="Utterback T.R."/>
            <person name="Shu C.L."/>
            <person name="Osoegawa K."/>
            <person name="de Jong P.J."/>
            <person name="Hrdy I."/>
            <person name="Horvathova L."/>
            <person name="Zubacova Z."/>
            <person name="Dolezal P."/>
            <person name="Malik S.B."/>
            <person name="Logsdon J.M. Jr."/>
            <person name="Henze K."/>
            <person name="Gupta A."/>
            <person name="Wang C.C."/>
            <person name="Dunne R.L."/>
            <person name="Upcroft J.A."/>
            <person name="Upcroft P."/>
            <person name="White O."/>
            <person name="Salzberg S.L."/>
            <person name="Tang P."/>
            <person name="Chiu C.-H."/>
            <person name="Lee Y.-S."/>
            <person name="Embley T.M."/>
            <person name="Coombs G.H."/>
            <person name="Mottram J.C."/>
            <person name="Tachezy J."/>
            <person name="Fraser-Liggett C.M."/>
            <person name="Johnson P.J."/>
        </authorList>
    </citation>
    <scope>NUCLEOTIDE SEQUENCE [LARGE SCALE GENOMIC DNA]</scope>
    <source>
        <strain evidence="3">G3</strain>
    </source>
</reference>
<proteinExistence type="predicted"/>
<dbReference type="Proteomes" id="UP000001542">
    <property type="component" value="Unassembled WGS sequence"/>
</dbReference>
<name>A2F4N0_TRIV3</name>
<protein>
    <recommendedName>
        <fullName evidence="5">Transmembrane protein</fullName>
    </recommendedName>
</protein>
<keyword evidence="2" id="KW-0472">Membrane</keyword>
<sequence>MNSRLNPYQDDPCSNPYADEYAPPQAVSTTQQYPEQQNISNDNSVPKADSSNYEYPNNSIYEMANPPQLPPTYAQQGSFRNTGYHRQIDIDEQQNQEEDPDDVNPDDLPVPNARVCILLTCFCIPIIGLIICLYSHGTWHPVFAKACKTYTLYGFVIWGGIIILSQFYNFHL</sequence>
<evidence type="ECO:0000256" key="2">
    <source>
        <dbReference type="SAM" id="Phobius"/>
    </source>
</evidence>
<feature type="transmembrane region" description="Helical" evidence="2">
    <location>
        <begin position="149"/>
        <end position="170"/>
    </location>
</feature>
<dbReference type="EMBL" id="DS113612">
    <property type="protein sequence ID" value="EAY00135.1"/>
    <property type="molecule type" value="Genomic_DNA"/>
</dbReference>
<organism evidence="3 4">
    <name type="scientific">Trichomonas vaginalis (strain ATCC PRA-98 / G3)</name>
    <dbReference type="NCBI Taxonomy" id="412133"/>
    <lineage>
        <taxon>Eukaryota</taxon>
        <taxon>Metamonada</taxon>
        <taxon>Parabasalia</taxon>
        <taxon>Trichomonadida</taxon>
        <taxon>Trichomonadidae</taxon>
        <taxon>Trichomonas</taxon>
    </lineage>
</organism>
<dbReference type="KEGG" id="tva:4757954"/>
<dbReference type="VEuPathDB" id="TrichDB:TVAGG3_0583510"/>
<dbReference type="RefSeq" id="XP_001313064.1">
    <property type="nucleotide sequence ID" value="XM_001313063.1"/>
</dbReference>
<accession>A2F4N0</accession>
<evidence type="ECO:0008006" key="5">
    <source>
        <dbReference type="Google" id="ProtNLM"/>
    </source>
</evidence>
<feature type="transmembrane region" description="Helical" evidence="2">
    <location>
        <begin position="115"/>
        <end position="137"/>
    </location>
</feature>
<evidence type="ECO:0000313" key="4">
    <source>
        <dbReference type="Proteomes" id="UP000001542"/>
    </source>
</evidence>
<gene>
    <name evidence="3" type="ORF">TVAG_330640</name>
</gene>
<evidence type="ECO:0000313" key="3">
    <source>
        <dbReference type="EMBL" id="EAY00135.1"/>
    </source>
</evidence>
<keyword evidence="4" id="KW-1185">Reference proteome</keyword>
<dbReference type="VEuPathDB" id="TrichDB:TVAG_330640"/>
<feature type="region of interest" description="Disordered" evidence="1">
    <location>
        <begin position="1"/>
        <end position="106"/>
    </location>
</feature>
<feature type="compositionally biased region" description="Acidic residues" evidence="1">
    <location>
        <begin position="90"/>
        <end position="105"/>
    </location>
</feature>
<feature type="compositionally biased region" description="Polar residues" evidence="1">
    <location>
        <begin position="26"/>
        <end position="60"/>
    </location>
</feature>
<dbReference type="AlphaFoldDB" id="A2F4N0"/>
<dbReference type="InParanoid" id="A2F4N0"/>
<evidence type="ECO:0000256" key="1">
    <source>
        <dbReference type="SAM" id="MobiDB-lite"/>
    </source>
</evidence>
<keyword evidence="2" id="KW-0812">Transmembrane</keyword>
<reference evidence="3" key="1">
    <citation type="submission" date="2006-10" db="EMBL/GenBank/DDBJ databases">
        <authorList>
            <person name="Amadeo P."/>
            <person name="Zhao Q."/>
            <person name="Wortman J."/>
            <person name="Fraser-Liggett C."/>
            <person name="Carlton J."/>
        </authorList>
    </citation>
    <scope>NUCLEOTIDE SEQUENCE</scope>
    <source>
        <strain evidence="3">G3</strain>
    </source>
</reference>